<keyword evidence="4" id="KW-0802">TPR repeat</keyword>
<dbReference type="InterPro" id="IPR011659">
    <property type="entry name" value="WD40"/>
</dbReference>
<name>A0A378RHY8_MYROD</name>
<dbReference type="RefSeq" id="WP_115089735.1">
    <property type="nucleotide sequence ID" value="NZ_CP068107.1"/>
</dbReference>
<dbReference type="SUPFAM" id="SSF48452">
    <property type="entry name" value="TPR-like"/>
    <property type="match status" value="1"/>
</dbReference>
<evidence type="ECO:0000256" key="2">
    <source>
        <dbReference type="ARBA" id="ARBA00023136"/>
    </source>
</evidence>
<organism evidence="7 8">
    <name type="scientific">Myroides odoratus</name>
    <name type="common">Flavobacterium odoratum</name>
    <dbReference type="NCBI Taxonomy" id="256"/>
    <lineage>
        <taxon>Bacteria</taxon>
        <taxon>Pseudomonadati</taxon>
        <taxon>Bacteroidota</taxon>
        <taxon>Flavobacteriia</taxon>
        <taxon>Flavobacteriales</taxon>
        <taxon>Flavobacteriaceae</taxon>
        <taxon>Myroides</taxon>
    </lineage>
</organism>
<dbReference type="SUPFAM" id="SSF103088">
    <property type="entry name" value="OmpA-like"/>
    <property type="match status" value="1"/>
</dbReference>
<dbReference type="Gene3D" id="1.25.40.10">
    <property type="entry name" value="Tetratricopeptide repeat domain"/>
    <property type="match status" value="1"/>
</dbReference>
<dbReference type="PANTHER" id="PTHR30329">
    <property type="entry name" value="STATOR ELEMENT OF FLAGELLAR MOTOR COMPLEX"/>
    <property type="match status" value="1"/>
</dbReference>
<dbReference type="EMBL" id="UGQL01000001">
    <property type="protein sequence ID" value="STZ26622.1"/>
    <property type="molecule type" value="Genomic_DNA"/>
</dbReference>
<accession>A0A378RHY8</accession>
<dbReference type="Pfam" id="PF07676">
    <property type="entry name" value="PD40"/>
    <property type="match status" value="2"/>
</dbReference>
<dbReference type="AlphaFoldDB" id="A0A378RHY8"/>
<evidence type="ECO:0000313" key="8">
    <source>
        <dbReference type="Proteomes" id="UP000255024"/>
    </source>
</evidence>
<sequence length="639" mass="73526">MRKAIVFLFLILAVTAQGKRKPSLKKADKYFARTTYVQAKDEYTRLLRGRHTPNYIYQQLALCYDELGLSVQAAQYYAKALEQDPALNVEFYYRLAYNFAQNGRYEAAEAAMRKFAKGAPEDARAHYFLQHAKEYPTAGANPSIYFVEESGINDSFYADHSVSWSTTDTLLFVSNRTKYKQKWVRRLFEVREKGTSLPNTGIYQAMIKSKDEPVYEHSLVRGRINRRFLDGQAVMHPSNKLIYFTSESYRHRKFRKNKAVKQRQGMMSLFWAERKGKKWRKIKVLPFVQEGFTYVNPFITSKGDYLYFASNQPGSIGGLDLWRVSIEEDGKTFGEPEHLGDRMNTGYNEDYPFISGDNTLYFTSDRWGGYGGLDIYALDLNDPQGKPQNLGEGINTPKDDFNWVYNSQREYGFLSTNRIGRQDIYRVKSICGTQVSGVVQDGETKDVLAGVQLTFVDVSRQVLAEVQTDAQGRFTVEVPCDKAYVIKVEKEEYFYKEEEGKSKKEETDLKPILLRKQVQPQIQDNKIVLNDIPFGFDQATITAVGAHELDRLVAFMQEHQMMRILIVAHTDQVGKEKYNKKLSQARADATAQYLYDKGIDAQRVETKGMGSSEPKVPCKTCTDEENQQNRRSEFIILQR</sequence>
<evidence type="ECO:0000259" key="6">
    <source>
        <dbReference type="PROSITE" id="PS51123"/>
    </source>
</evidence>
<dbReference type="InterPro" id="IPR011042">
    <property type="entry name" value="6-blade_b-propeller_TolB-like"/>
</dbReference>
<dbReference type="CDD" id="cd07185">
    <property type="entry name" value="OmpA_C-like"/>
    <property type="match status" value="1"/>
</dbReference>
<dbReference type="SUPFAM" id="SSF82171">
    <property type="entry name" value="DPP6 N-terminal domain-like"/>
    <property type="match status" value="1"/>
</dbReference>
<dbReference type="Pfam" id="PF00691">
    <property type="entry name" value="OmpA"/>
    <property type="match status" value="1"/>
</dbReference>
<evidence type="ECO:0000256" key="3">
    <source>
        <dbReference type="ARBA" id="ARBA00023237"/>
    </source>
</evidence>
<proteinExistence type="predicted"/>
<dbReference type="SUPFAM" id="SSF49464">
    <property type="entry name" value="Carboxypeptidase regulatory domain-like"/>
    <property type="match status" value="1"/>
</dbReference>
<evidence type="ECO:0000313" key="7">
    <source>
        <dbReference type="EMBL" id="STZ26622.1"/>
    </source>
</evidence>
<keyword evidence="3" id="KW-0998">Cell outer membrane</keyword>
<dbReference type="InterPro" id="IPR036737">
    <property type="entry name" value="OmpA-like_sf"/>
</dbReference>
<dbReference type="InterPro" id="IPR008969">
    <property type="entry name" value="CarboxyPept-like_regulatory"/>
</dbReference>
<gene>
    <name evidence="7" type="primary">yiaD_1</name>
    <name evidence="7" type="ORF">NCTC11179_00143</name>
</gene>
<dbReference type="InterPro" id="IPR006665">
    <property type="entry name" value="OmpA-like"/>
</dbReference>
<evidence type="ECO:0000256" key="5">
    <source>
        <dbReference type="PROSITE-ProRule" id="PRU00473"/>
    </source>
</evidence>
<protein>
    <submittedName>
        <fullName evidence="7">Inner membrane lipoprotein YiaD</fullName>
    </submittedName>
</protein>
<dbReference type="InterPro" id="IPR011990">
    <property type="entry name" value="TPR-like_helical_dom_sf"/>
</dbReference>
<feature type="repeat" description="TPR" evidence="4">
    <location>
        <begin position="54"/>
        <end position="87"/>
    </location>
</feature>
<feature type="domain" description="OmpA-like" evidence="6">
    <location>
        <begin position="521"/>
        <end position="639"/>
    </location>
</feature>
<comment type="subcellular location">
    <subcellularLocation>
        <location evidence="1">Cell outer membrane</location>
    </subcellularLocation>
</comment>
<dbReference type="PANTHER" id="PTHR30329:SF21">
    <property type="entry name" value="LIPOPROTEIN YIAD-RELATED"/>
    <property type="match status" value="1"/>
</dbReference>
<dbReference type="PROSITE" id="PS50005">
    <property type="entry name" value="TPR"/>
    <property type="match status" value="1"/>
</dbReference>
<dbReference type="InterPro" id="IPR019734">
    <property type="entry name" value="TPR_rpt"/>
</dbReference>
<dbReference type="Pfam" id="PF13181">
    <property type="entry name" value="TPR_8"/>
    <property type="match status" value="2"/>
</dbReference>
<dbReference type="PRINTS" id="PR01021">
    <property type="entry name" value="OMPADOMAIN"/>
</dbReference>
<reference evidence="7 8" key="1">
    <citation type="submission" date="2018-06" db="EMBL/GenBank/DDBJ databases">
        <authorList>
            <consortium name="Pathogen Informatics"/>
            <person name="Doyle S."/>
        </authorList>
    </citation>
    <scope>NUCLEOTIDE SEQUENCE [LARGE SCALE GENOMIC DNA]</scope>
    <source>
        <strain evidence="7 8">NCTC11179</strain>
    </source>
</reference>
<evidence type="ECO:0000256" key="1">
    <source>
        <dbReference type="ARBA" id="ARBA00004442"/>
    </source>
</evidence>
<dbReference type="GO" id="GO:0009279">
    <property type="term" value="C:cell outer membrane"/>
    <property type="evidence" value="ECO:0007669"/>
    <property type="project" value="UniProtKB-SubCell"/>
</dbReference>
<keyword evidence="2 5" id="KW-0472">Membrane</keyword>
<dbReference type="Gene3D" id="2.120.10.30">
    <property type="entry name" value="TolB, C-terminal domain"/>
    <property type="match status" value="1"/>
</dbReference>
<keyword evidence="7" id="KW-0449">Lipoprotein</keyword>
<dbReference type="InterPro" id="IPR050330">
    <property type="entry name" value="Bact_OuterMem_StrucFunc"/>
</dbReference>
<dbReference type="Proteomes" id="UP000255024">
    <property type="component" value="Unassembled WGS sequence"/>
</dbReference>
<dbReference type="PROSITE" id="PS51123">
    <property type="entry name" value="OMPA_2"/>
    <property type="match status" value="1"/>
</dbReference>
<evidence type="ECO:0000256" key="4">
    <source>
        <dbReference type="PROSITE-ProRule" id="PRU00339"/>
    </source>
</evidence>
<dbReference type="Gene3D" id="3.30.1330.60">
    <property type="entry name" value="OmpA-like domain"/>
    <property type="match status" value="1"/>
</dbReference>
<dbReference type="InterPro" id="IPR006664">
    <property type="entry name" value="OMP_bac"/>
</dbReference>
<keyword evidence="8" id="KW-1185">Reference proteome</keyword>